<sequence>MSYFIVPAGPSDARDIARVHVRSWRETYPGLLPAQFLAAMNEDVHARRWRVALMEPGPDDVVLLAEGRDGIVGYCSAGPSRFRLPGEAEIATLYVLRKAQGEGLGRRLVQDAARALAAHDAKSLVISVLEDNLKARAFYEHLGGRAEEPRADRGPGGLVYEVDYRWPDIAALT</sequence>
<gene>
    <name evidence="4" type="ORF">ACFSC0_07400</name>
</gene>
<keyword evidence="2 4" id="KW-0012">Acyltransferase</keyword>
<dbReference type="InterPro" id="IPR050832">
    <property type="entry name" value="Bact_Acetyltransf"/>
</dbReference>
<dbReference type="InterPro" id="IPR016181">
    <property type="entry name" value="Acyl_CoA_acyltransferase"/>
</dbReference>
<comment type="caution">
    <text evidence="4">The sequence shown here is derived from an EMBL/GenBank/DDBJ whole genome shotgun (WGS) entry which is preliminary data.</text>
</comment>
<accession>A0ABW4N3H6</accession>
<dbReference type="EC" id="2.3.-.-" evidence="4"/>
<evidence type="ECO:0000313" key="5">
    <source>
        <dbReference type="Proteomes" id="UP001597237"/>
    </source>
</evidence>
<evidence type="ECO:0000256" key="2">
    <source>
        <dbReference type="ARBA" id="ARBA00023315"/>
    </source>
</evidence>
<name>A0ABW4N3H6_9CAUL</name>
<dbReference type="Gene3D" id="3.40.630.30">
    <property type="match status" value="1"/>
</dbReference>
<reference evidence="5" key="1">
    <citation type="journal article" date="2019" name="Int. J. Syst. Evol. Microbiol.">
        <title>The Global Catalogue of Microorganisms (GCM) 10K type strain sequencing project: providing services to taxonomists for standard genome sequencing and annotation.</title>
        <authorList>
            <consortium name="The Broad Institute Genomics Platform"/>
            <consortium name="The Broad Institute Genome Sequencing Center for Infectious Disease"/>
            <person name="Wu L."/>
            <person name="Ma J."/>
        </authorList>
    </citation>
    <scope>NUCLEOTIDE SEQUENCE [LARGE SCALE GENOMIC DNA]</scope>
    <source>
        <strain evidence="5">DFY28</strain>
    </source>
</reference>
<evidence type="ECO:0000256" key="1">
    <source>
        <dbReference type="ARBA" id="ARBA00022679"/>
    </source>
</evidence>
<proteinExistence type="predicted"/>
<dbReference type="PANTHER" id="PTHR43877">
    <property type="entry name" value="AMINOALKYLPHOSPHONATE N-ACETYLTRANSFERASE-RELATED-RELATED"/>
    <property type="match status" value="1"/>
</dbReference>
<dbReference type="InterPro" id="IPR000182">
    <property type="entry name" value="GNAT_dom"/>
</dbReference>
<dbReference type="CDD" id="cd04301">
    <property type="entry name" value="NAT_SF"/>
    <property type="match status" value="1"/>
</dbReference>
<dbReference type="SUPFAM" id="SSF55729">
    <property type="entry name" value="Acyl-CoA N-acyltransferases (Nat)"/>
    <property type="match status" value="1"/>
</dbReference>
<dbReference type="PROSITE" id="PS51186">
    <property type="entry name" value="GNAT"/>
    <property type="match status" value="1"/>
</dbReference>
<organism evidence="4 5">
    <name type="scientific">Phenylobacterium terrae</name>
    <dbReference type="NCBI Taxonomy" id="2665495"/>
    <lineage>
        <taxon>Bacteria</taxon>
        <taxon>Pseudomonadati</taxon>
        <taxon>Pseudomonadota</taxon>
        <taxon>Alphaproteobacteria</taxon>
        <taxon>Caulobacterales</taxon>
        <taxon>Caulobacteraceae</taxon>
        <taxon>Phenylobacterium</taxon>
    </lineage>
</organism>
<keyword evidence="5" id="KW-1185">Reference proteome</keyword>
<evidence type="ECO:0000313" key="4">
    <source>
        <dbReference type="EMBL" id="MFD1783215.1"/>
    </source>
</evidence>
<dbReference type="Pfam" id="PF00583">
    <property type="entry name" value="Acetyltransf_1"/>
    <property type="match status" value="1"/>
</dbReference>
<keyword evidence="1 4" id="KW-0808">Transferase</keyword>
<protein>
    <submittedName>
        <fullName evidence="4">GNAT family N-acetyltransferase</fullName>
        <ecNumber evidence="4">2.3.-.-</ecNumber>
    </submittedName>
</protein>
<feature type="domain" description="N-acetyltransferase" evidence="3">
    <location>
        <begin position="3"/>
        <end position="165"/>
    </location>
</feature>
<dbReference type="RefSeq" id="WP_377284360.1">
    <property type="nucleotide sequence ID" value="NZ_JBHRSI010000015.1"/>
</dbReference>
<evidence type="ECO:0000259" key="3">
    <source>
        <dbReference type="PROSITE" id="PS51186"/>
    </source>
</evidence>
<dbReference type="Proteomes" id="UP001597237">
    <property type="component" value="Unassembled WGS sequence"/>
</dbReference>
<dbReference type="GO" id="GO:0016746">
    <property type="term" value="F:acyltransferase activity"/>
    <property type="evidence" value="ECO:0007669"/>
    <property type="project" value="UniProtKB-KW"/>
</dbReference>
<dbReference type="EMBL" id="JBHUEY010000001">
    <property type="protein sequence ID" value="MFD1783215.1"/>
    <property type="molecule type" value="Genomic_DNA"/>
</dbReference>